<dbReference type="EMBL" id="GBRH01244567">
    <property type="protein sequence ID" value="JAD53328.1"/>
    <property type="molecule type" value="Transcribed_RNA"/>
</dbReference>
<reference evidence="1" key="2">
    <citation type="journal article" date="2015" name="Data Brief">
        <title>Shoot transcriptome of the giant reed, Arundo donax.</title>
        <authorList>
            <person name="Barrero R.A."/>
            <person name="Guerrero F.D."/>
            <person name="Moolhuijzen P."/>
            <person name="Goolsby J.A."/>
            <person name="Tidwell J."/>
            <person name="Bellgard S.E."/>
            <person name="Bellgard M.I."/>
        </authorList>
    </citation>
    <scope>NUCLEOTIDE SEQUENCE</scope>
    <source>
        <tissue evidence="1">Shoot tissue taken approximately 20 cm above the soil surface</tissue>
    </source>
</reference>
<organism evidence="1">
    <name type="scientific">Arundo donax</name>
    <name type="common">Giant reed</name>
    <name type="synonym">Donax arundinaceus</name>
    <dbReference type="NCBI Taxonomy" id="35708"/>
    <lineage>
        <taxon>Eukaryota</taxon>
        <taxon>Viridiplantae</taxon>
        <taxon>Streptophyta</taxon>
        <taxon>Embryophyta</taxon>
        <taxon>Tracheophyta</taxon>
        <taxon>Spermatophyta</taxon>
        <taxon>Magnoliopsida</taxon>
        <taxon>Liliopsida</taxon>
        <taxon>Poales</taxon>
        <taxon>Poaceae</taxon>
        <taxon>PACMAD clade</taxon>
        <taxon>Arundinoideae</taxon>
        <taxon>Arundineae</taxon>
        <taxon>Arundo</taxon>
    </lineage>
</organism>
<proteinExistence type="predicted"/>
<sequence>MRVLQGQICLLILASMCHKK</sequence>
<evidence type="ECO:0000313" key="1">
    <source>
        <dbReference type="EMBL" id="JAD53328.1"/>
    </source>
</evidence>
<accession>A0A0A9ATW9</accession>
<protein>
    <submittedName>
        <fullName evidence="1">Uncharacterized protein</fullName>
    </submittedName>
</protein>
<dbReference type="AlphaFoldDB" id="A0A0A9ATW9"/>
<name>A0A0A9ATW9_ARUDO</name>
<reference evidence="1" key="1">
    <citation type="submission" date="2014-09" db="EMBL/GenBank/DDBJ databases">
        <authorList>
            <person name="Magalhaes I.L.F."/>
            <person name="Oliveira U."/>
            <person name="Santos F.R."/>
            <person name="Vidigal T.H.D.A."/>
            <person name="Brescovit A.D."/>
            <person name="Santos A.J."/>
        </authorList>
    </citation>
    <scope>NUCLEOTIDE SEQUENCE</scope>
    <source>
        <tissue evidence="1">Shoot tissue taken approximately 20 cm above the soil surface</tissue>
    </source>
</reference>